<feature type="domain" description="Major facilitator superfamily (MFS) profile" evidence="7">
    <location>
        <begin position="23"/>
        <end position="444"/>
    </location>
</feature>
<feature type="transmembrane region" description="Helical" evidence="6">
    <location>
        <begin position="18"/>
        <end position="36"/>
    </location>
</feature>
<dbReference type="PANTHER" id="PTHR11662">
    <property type="entry name" value="SOLUTE CARRIER FAMILY 17"/>
    <property type="match status" value="1"/>
</dbReference>
<protein>
    <submittedName>
        <fullName evidence="8">Sugar phosphate permease</fullName>
    </submittedName>
</protein>
<dbReference type="RefSeq" id="WP_218122742.1">
    <property type="nucleotide sequence ID" value="NZ_FNCY01000011.1"/>
</dbReference>
<proteinExistence type="predicted"/>
<dbReference type="EMBL" id="FNCY01000011">
    <property type="protein sequence ID" value="SDH98958.1"/>
    <property type="molecule type" value="Genomic_DNA"/>
</dbReference>
<accession>A0A1G8GX35</accession>
<feature type="transmembrane region" description="Helical" evidence="6">
    <location>
        <begin position="89"/>
        <end position="113"/>
    </location>
</feature>
<feature type="transmembrane region" description="Helical" evidence="6">
    <location>
        <begin position="299"/>
        <end position="319"/>
    </location>
</feature>
<reference evidence="8 9" key="1">
    <citation type="submission" date="2016-10" db="EMBL/GenBank/DDBJ databases">
        <authorList>
            <person name="de Groot N.N."/>
        </authorList>
    </citation>
    <scope>NUCLEOTIDE SEQUENCE [LARGE SCALE GENOMIC DNA]</scope>
    <source>
        <strain evidence="8 9">DSM 5885</strain>
    </source>
</reference>
<dbReference type="Pfam" id="PF07690">
    <property type="entry name" value="MFS_1"/>
    <property type="match status" value="1"/>
</dbReference>
<feature type="transmembrane region" description="Helical" evidence="6">
    <location>
        <begin position="331"/>
        <end position="348"/>
    </location>
</feature>
<feature type="transmembrane region" description="Helical" evidence="6">
    <location>
        <begin position="57"/>
        <end position="77"/>
    </location>
</feature>
<dbReference type="GO" id="GO:0005886">
    <property type="term" value="C:plasma membrane"/>
    <property type="evidence" value="ECO:0007669"/>
    <property type="project" value="UniProtKB-SubCell"/>
</dbReference>
<dbReference type="PANTHER" id="PTHR11662:SF399">
    <property type="entry name" value="FI19708P1-RELATED"/>
    <property type="match status" value="1"/>
</dbReference>
<evidence type="ECO:0000313" key="9">
    <source>
        <dbReference type="Proteomes" id="UP000198607"/>
    </source>
</evidence>
<name>A0A1G8GX35_9RHOO</name>
<keyword evidence="5 6" id="KW-0472">Membrane</keyword>
<comment type="subcellular location">
    <subcellularLocation>
        <location evidence="1">Cell membrane</location>
        <topology evidence="1">Multi-pass membrane protein</topology>
    </subcellularLocation>
</comment>
<evidence type="ECO:0000256" key="3">
    <source>
        <dbReference type="ARBA" id="ARBA00022692"/>
    </source>
</evidence>
<feature type="transmembrane region" description="Helical" evidence="6">
    <location>
        <begin position="389"/>
        <end position="412"/>
    </location>
</feature>
<keyword evidence="9" id="KW-1185">Reference proteome</keyword>
<dbReference type="InterPro" id="IPR036259">
    <property type="entry name" value="MFS_trans_sf"/>
</dbReference>
<dbReference type="STRING" id="83767.SAMN05660652_02665"/>
<feature type="transmembrane region" description="Helical" evidence="6">
    <location>
        <begin position="150"/>
        <end position="173"/>
    </location>
</feature>
<evidence type="ECO:0000256" key="2">
    <source>
        <dbReference type="ARBA" id="ARBA00022475"/>
    </source>
</evidence>
<organism evidence="8 9">
    <name type="scientific">Propionivibrio dicarboxylicus</name>
    <dbReference type="NCBI Taxonomy" id="83767"/>
    <lineage>
        <taxon>Bacteria</taxon>
        <taxon>Pseudomonadati</taxon>
        <taxon>Pseudomonadota</taxon>
        <taxon>Betaproteobacteria</taxon>
        <taxon>Rhodocyclales</taxon>
        <taxon>Rhodocyclaceae</taxon>
        <taxon>Propionivibrio</taxon>
    </lineage>
</organism>
<evidence type="ECO:0000256" key="6">
    <source>
        <dbReference type="SAM" id="Phobius"/>
    </source>
</evidence>
<evidence type="ECO:0000256" key="4">
    <source>
        <dbReference type="ARBA" id="ARBA00022989"/>
    </source>
</evidence>
<keyword evidence="2" id="KW-1003">Cell membrane</keyword>
<dbReference type="PROSITE" id="PS50850">
    <property type="entry name" value="MFS"/>
    <property type="match status" value="1"/>
</dbReference>
<evidence type="ECO:0000259" key="7">
    <source>
        <dbReference type="PROSITE" id="PS50850"/>
    </source>
</evidence>
<dbReference type="InterPro" id="IPR020846">
    <property type="entry name" value="MFS_dom"/>
</dbReference>
<feature type="transmembrane region" description="Helical" evidence="6">
    <location>
        <begin position="418"/>
        <end position="439"/>
    </location>
</feature>
<dbReference type="InterPro" id="IPR011701">
    <property type="entry name" value="MFS"/>
</dbReference>
<dbReference type="SUPFAM" id="SSF103473">
    <property type="entry name" value="MFS general substrate transporter"/>
    <property type="match status" value="1"/>
</dbReference>
<dbReference type="InterPro" id="IPR000849">
    <property type="entry name" value="Sugar_P_transporter"/>
</dbReference>
<dbReference type="CDD" id="cd17319">
    <property type="entry name" value="MFS_ExuT_GudP_like"/>
    <property type="match status" value="1"/>
</dbReference>
<feature type="transmembrane region" description="Helical" evidence="6">
    <location>
        <begin position="266"/>
        <end position="287"/>
    </location>
</feature>
<dbReference type="InterPro" id="IPR050382">
    <property type="entry name" value="MFS_Na/Anion_cotransporter"/>
</dbReference>
<dbReference type="PIRSF" id="PIRSF002808">
    <property type="entry name" value="Hexose_phosphate_transp"/>
    <property type="match status" value="1"/>
</dbReference>
<gene>
    <name evidence="8" type="ORF">SAMN05660652_02665</name>
</gene>
<dbReference type="AlphaFoldDB" id="A0A1G8GX35"/>
<dbReference type="GO" id="GO:0022857">
    <property type="term" value="F:transmembrane transporter activity"/>
    <property type="evidence" value="ECO:0007669"/>
    <property type="project" value="InterPro"/>
</dbReference>
<keyword evidence="3 6" id="KW-0812">Transmembrane</keyword>
<keyword evidence="4 6" id="KW-1133">Transmembrane helix</keyword>
<feature type="transmembrane region" description="Helical" evidence="6">
    <location>
        <begin position="179"/>
        <end position="197"/>
    </location>
</feature>
<dbReference type="Proteomes" id="UP000198607">
    <property type="component" value="Unassembled WGS sequence"/>
</dbReference>
<evidence type="ECO:0000256" key="5">
    <source>
        <dbReference type="ARBA" id="ARBA00023136"/>
    </source>
</evidence>
<feature type="transmembrane region" description="Helical" evidence="6">
    <location>
        <begin position="354"/>
        <end position="377"/>
    </location>
</feature>
<evidence type="ECO:0000313" key="8">
    <source>
        <dbReference type="EMBL" id="SDH98958.1"/>
    </source>
</evidence>
<evidence type="ECO:0000256" key="1">
    <source>
        <dbReference type="ARBA" id="ARBA00004651"/>
    </source>
</evidence>
<dbReference type="Gene3D" id="1.20.1250.20">
    <property type="entry name" value="MFS general substrate transporter like domains"/>
    <property type="match status" value="2"/>
</dbReference>
<sequence length="450" mass="48827">MNGNELAIGSTAKARTSWYRWIVMLLIFVVYTIAYADRSNLGVALPFIKKEFALSNTEAGALVSLLFFGYAVAQIPAGLIYKKFKVRSVFPLAMIMTSIFTGLQGLTSSVFMLKLYRVGLGISEGPLPIGCLQTINHWFPPKEKGTATGIYLAASKFGAVIAPPIGVFIISMWGWREVFFAFAIPGIILSVVWYLSVKNTPEESAMVSPAELEYIRAEQAVAVAADRPAKPKRDLAWLDRLIRAKQVKLVDTSAGIWRSWNIIGNALGYFFMVGIVNVIMSWIPTYLVSEKGFATMKMGFVSAAPFVGAVAGNFIGGLISDRLLDKRRKPLMLLTALCTSVMMYSLVYAPNDAITLSALLFMAGFLLSIGYSAFSVYAMGATTKEVYPVAYGLVNTGGQLGGAVAPLVVGMILDAFNWNVVFMALAASSILTLLIIATIDEPMNEIQAGK</sequence>